<evidence type="ECO:0000313" key="1">
    <source>
        <dbReference type="EMBL" id="CAF2096618.1"/>
    </source>
</evidence>
<proteinExistence type="predicted"/>
<evidence type="ECO:0000313" key="2">
    <source>
        <dbReference type="Proteomes" id="UP000663824"/>
    </source>
</evidence>
<dbReference type="EMBL" id="CAJNRE010010861">
    <property type="protein sequence ID" value="CAF2096618.1"/>
    <property type="molecule type" value="Genomic_DNA"/>
</dbReference>
<name>A0A816TKY5_9BILA</name>
<protein>
    <submittedName>
        <fullName evidence="1">Uncharacterized protein</fullName>
    </submittedName>
</protein>
<gene>
    <name evidence="1" type="ORF">MBJ925_LOCUS21526</name>
</gene>
<accession>A0A816TKY5</accession>
<comment type="caution">
    <text evidence="1">The sequence shown here is derived from an EMBL/GenBank/DDBJ whole genome shotgun (WGS) entry which is preliminary data.</text>
</comment>
<sequence length="131" mass="15188">MRNYSVNVQKVPSILLNIQSLVSMHPCWNPHPQYAIIPTGIGDILNVRHIDQLKDIQQDDIDLQHKPNTITNDNYSNSYPIQDGLLMHHELDMKPVLCIPKGQIRHDIKKIYPDTQVNDTHFGRDKTHHKI</sequence>
<organism evidence="1 2">
    <name type="scientific">Rotaria magnacalcarata</name>
    <dbReference type="NCBI Taxonomy" id="392030"/>
    <lineage>
        <taxon>Eukaryota</taxon>
        <taxon>Metazoa</taxon>
        <taxon>Spiralia</taxon>
        <taxon>Gnathifera</taxon>
        <taxon>Rotifera</taxon>
        <taxon>Eurotatoria</taxon>
        <taxon>Bdelloidea</taxon>
        <taxon>Philodinida</taxon>
        <taxon>Philodinidae</taxon>
        <taxon>Rotaria</taxon>
    </lineage>
</organism>
<dbReference type="Proteomes" id="UP000663824">
    <property type="component" value="Unassembled WGS sequence"/>
</dbReference>
<reference evidence="1" key="1">
    <citation type="submission" date="2021-02" db="EMBL/GenBank/DDBJ databases">
        <authorList>
            <person name="Nowell W R."/>
        </authorList>
    </citation>
    <scope>NUCLEOTIDE SEQUENCE</scope>
</reference>
<dbReference type="AlphaFoldDB" id="A0A816TKY5"/>